<proteinExistence type="predicted"/>
<sequence length="165" mass="18634">MQRWRRIIHPILSSRGAPHPRYACIIEPRSPFVVFSMRFRCRTCACCTTRPRTGLEHRRAGRPRALTYQPRVCMLCSPRLKCPRSVRVRVHPPTRAVCVQRAPPPVSLSMRFRCHTTRARTGLCVRMCRAPVRAALSTARARPAFPLAAPLSPCAAVAWSLVSPL</sequence>
<name>A0A0D2P9H0_HYPSF</name>
<organism evidence="1 2">
    <name type="scientific">Hypholoma sublateritium (strain FD-334 SS-4)</name>
    <dbReference type="NCBI Taxonomy" id="945553"/>
    <lineage>
        <taxon>Eukaryota</taxon>
        <taxon>Fungi</taxon>
        <taxon>Dikarya</taxon>
        <taxon>Basidiomycota</taxon>
        <taxon>Agaricomycotina</taxon>
        <taxon>Agaricomycetes</taxon>
        <taxon>Agaricomycetidae</taxon>
        <taxon>Agaricales</taxon>
        <taxon>Agaricineae</taxon>
        <taxon>Strophariaceae</taxon>
        <taxon>Hypholoma</taxon>
    </lineage>
</organism>
<dbReference type="EMBL" id="KN817533">
    <property type="protein sequence ID" value="KJA25191.1"/>
    <property type="molecule type" value="Genomic_DNA"/>
</dbReference>
<gene>
    <name evidence="1" type="ORF">HYPSUDRAFT_441176</name>
</gene>
<protein>
    <submittedName>
        <fullName evidence="1">Uncharacterized protein</fullName>
    </submittedName>
</protein>
<reference evidence="2" key="1">
    <citation type="submission" date="2014-04" db="EMBL/GenBank/DDBJ databases">
        <title>Evolutionary Origins and Diversification of the Mycorrhizal Mutualists.</title>
        <authorList>
            <consortium name="DOE Joint Genome Institute"/>
            <consortium name="Mycorrhizal Genomics Consortium"/>
            <person name="Kohler A."/>
            <person name="Kuo A."/>
            <person name="Nagy L.G."/>
            <person name="Floudas D."/>
            <person name="Copeland A."/>
            <person name="Barry K.W."/>
            <person name="Cichocki N."/>
            <person name="Veneault-Fourrey C."/>
            <person name="LaButti K."/>
            <person name="Lindquist E.A."/>
            <person name="Lipzen A."/>
            <person name="Lundell T."/>
            <person name="Morin E."/>
            <person name="Murat C."/>
            <person name="Riley R."/>
            <person name="Ohm R."/>
            <person name="Sun H."/>
            <person name="Tunlid A."/>
            <person name="Henrissat B."/>
            <person name="Grigoriev I.V."/>
            <person name="Hibbett D.S."/>
            <person name="Martin F."/>
        </authorList>
    </citation>
    <scope>NUCLEOTIDE SEQUENCE [LARGE SCALE GENOMIC DNA]</scope>
    <source>
        <strain evidence="2">FD-334 SS-4</strain>
    </source>
</reference>
<accession>A0A0D2P9H0</accession>
<evidence type="ECO:0000313" key="2">
    <source>
        <dbReference type="Proteomes" id="UP000054270"/>
    </source>
</evidence>
<dbReference type="Proteomes" id="UP000054270">
    <property type="component" value="Unassembled WGS sequence"/>
</dbReference>
<evidence type="ECO:0000313" key="1">
    <source>
        <dbReference type="EMBL" id="KJA25191.1"/>
    </source>
</evidence>
<keyword evidence="2" id="KW-1185">Reference proteome</keyword>
<dbReference type="AlphaFoldDB" id="A0A0D2P9H0"/>